<accession>A0ABZ2TQA3</accession>
<dbReference type="PANTHER" id="PTHR31793:SF24">
    <property type="entry name" value="LONG-CHAIN ACYL-COA THIOESTERASE FADM"/>
    <property type="match status" value="1"/>
</dbReference>
<dbReference type="SUPFAM" id="SSF54637">
    <property type="entry name" value="Thioesterase/thiol ester dehydrase-isomerase"/>
    <property type="match status" value="1"/>
</dbReference>
<dbReference type="Pfam" id="PF13279">
    <property type="entry name" value="4HBT_2"/>
    <property type="match status" value="1"/>
</dbReference>
<evidence type="ECO:0000313" key="2">
    <source>
        <dbReference type="Proteomes" id="UP001491088"/>
    </source>
</evidence>
<keyword evidence="2" id="KW-1185">Reference proteome</keyword>
<dbReference type="EMBL" id="CP150496">
    <property type="protein sequence ID" value="WYW55303.1"/>
    <property type="molecule type" value="Genomic_DNA"/>
</dbReference>
<proteinExistence type="predicted"/>
<name>A0ABZ2TQA3_9FLAO</name>
<dbReference type="InterPro" id="IPR050563">
    <property type="entry name" value="4-hydroxybenzoyl-CoA_TE"/>
</dbReference>
<dbReference type="Gene3D" id="3.10.129.10">
    <property type="entry name" value="Hotdog Thioesterase"/>
    <property type="match status" value="1"/>
</dbReference>
<evidence type="ECO:0000313" key="1">
    <source>
        <dbReference type="EMBL" id="WYW55303.1"/>
    </source>
</evidence>
<dbReference type="CDD" id="cd00586">
    <property type="entry name" value="4HBT"/>
    <property type="match status" value="1"/>
</dbReference>
<dbReference type="Proteomes" id="UP001491088">
    <property type="component" value="Chromosome"/>
</dbReference>
<reference evidence="1 2" key="1">
    <citation type="submission" date="2024-03" db="EMBL/GenBank/DDBJ databases">
        <authorList>
            <person name="Cao K."/>
        </authorList>
    </citation>
    <scope>NUCLEOTIDE SEQUENCE [LARGE SCALE GENOMIC DNA]</scope>
    <source>
        <strain evidence="1 2">MCCC 1K00696</strain>
    </source>
</reference>
<dbReference type="PANTHER" id="PTHR31793">
    <property type="entry name" value="4-HYDROXYBENZOYL-COA THIOESTERASE FAMILY MEMBER"/>
    <property type="match status" value="1"/>
</dbReference>
<organism evidence="1 2">
    <name type="scientific">Polaribacter marinaquae</name>
    <dbReference type="NCBI Taxonomy" id="1642819"/>
    <lineage>
        <taxon>Bacteria</taxon>
        <taxon>Pseudomonadati</taxon>
        <taxon>Bacteroidota</taxon>
        <taxon>Flavobacteriia</taxon>
        <taxon>Flavobacteriales</taxon>
        <taxon>Flavobacteriaceae</taxon>
    </lineage>
</organism>
<dbReference type="InterPro" id="IPR029069">
    <property type="entry name" value="HotDog_dom_sf"/>
</dbReference>
<sequence>MSFKVTFNTKWSDFDPNRHMRHTAYNDYAAEVRVRYFAKYNFSIEEFTKHNLGPILFTEETSFRKEIHLGENITVNLKLQGLSENNERWKIVHEVFNEQGKLSAIIKVYGAWIDLTKRKLRTPPEETKEMFEHAERAEDFEVISLTR</sequence>
<protein>
    <submittedName>
        <fullName evidence="1">Thioesterase family protein</fullName>
    </submittedName>
</protein>
<gene>
    <name evidence="1" type="ORF">WG950_12290</name>
</gene>
<dbReference type="RefSeq" id="WP_340932730.1">
    <property type="nucleotide sequence ID" value="NZ_CP150496.1"/>
</dbReference>